<evidence type="ECO:0000256" key="9">
    <source>
        <dbReference type="ARBA" id="ARBA00023180"/>
    </source>
</evidence>
<evidence type="ECO:0000256" key="11">
    <source>
        <dbReference type="SAM" id="Phobius"/>
    </source>
</evidence>
<reference evidence="15" key="1">
    <citation type="submission" date="2021-06" db="EMBL/GenBank/DDBJ databases">
        <authorList>
            <consortium name="Wellcome Sanger Institute Data Sharing"/>
        </authorList>
    </citation>
    <scope>NUCLEOTIDE SEQUENCE [LARGE SCALE GENOMIC DNA]</scope>
</reference>
<evidence type="ECO:0000256" key="5">
    <source>
        <dbReference type="ARBA" id="ARBA00022729"/>
    </source>
</evidence>
<dbReference type="InterPro" id="IPR013568">
    <property type="entry name" value="SEFIR_dom"/>
</dbReference>
<dbReference type="Pfam" id="PF08357">
    <property type="entry name" value="SEFIR"/>
    <property type="match status" value="1"/>
</dbReference>
<feature type="domain" description="Interleukin-17 receptor C/E N-terminal" evidence="14">
    <location>
        <begin position="179"/>
        <end position="431"/>
    </location>
</feature>
<evidence type="ECO:0000256" key="3">
    <source>
        <dbReference type="ARBA" id="ARBA00022475"/>
    </source>
</evidence>
<evidence type="ECO:0000313" key="15">
    <source>
        <dbReference type="Ensembl" id="ENSECRP00000033654.1"/>
    </source>
</evidence>
<dbReference type="RefSeq" id="XP_028679904.1">
    <property type="nucleotide sequence ID" value="XM_028824071.2"/>
</dbReference>
<dbReference type="GO" id="GO:0030368">
    <property type="term" value="F:interleukin-17 receptor activity"/>
    <property type="evidence" value="ECO:0007669"/>
    <property type="project" value="InterPro"/>
</dbReference>
<dbReference type="InterPro" id="IPR027841">
    <property type="entry name" value="IL-17_rcpt_C/E_N"/>
</dbReference>
<organism evidence="15 16">
    <name type="scientific">Erpetoichthys calabaricus</name>
    <name type="common">Rope fish</name>
    <name type="synonym">Calamoichthys calabaricus</name>
    <dbReference type="NCBI Taxonomy" id="27687"/>
    <lineage>
        <taxon>Eukaryota</taxon>
        <taxon>Metazoa</taxon>
        <taxon>Chordata</taxon>
        <taxon>Craniata</taxon>
        <taxon>Vertebrata</taxon>
        <taxon>Euteleostomi</taxon>
        <taxon>Actinopterygii</taxon>
        <taxon>Polypteriformes</taxon>
        <taxon>Polypteridae</taxon>
        <taxon>Erpetoichthys</taxon>
    </lineage>
</organism>
<proteinExistence type="predicted"/>
<keyword evidence="10" id="KW-0395">Inflammatory response</keyword>
<evidence type="ECO:0000256" key="7">
    <source>
        <dbReference type="ARBA" id="ARBA00023136"/>
    </source>
</evidence>
<keyword evidence="5 12" id="KW-0732">Signal</keyword>
<evidence type="ECO:0000256" key="4">
    <source>
        <dbReference type="ARBA" id="ARBA00022692"/>
    </source>
</evidence>
<evidence type="ECO:0000259" key="14">
    <source>
        <dbReference type="Pfam" id="PF15037"/>
    </source>
</evidence>
<dbReference type="PANTHER" id="PTHR15583:SF12">
    <property type="entry name" value="INTERLEUKIN-17 RECEPTOR C"/>
    <property type="match status" value="1"/>
</dbReference>
<gene>
    <name evidence="15" type="primary">wu:fl23c11</name>
</gene>
<dbReference type="Pfam" id="PF15037">
    <property type="entry name" value="IL17_R_N"/>
    <property type="match status" value="1"/>
</dbReference>
<evidence type="ECO:0008006" key="17">
    <source>
        <dbReference type="Google" id="ProtNLM"/>
    </source>
</evidence>
<evidence type="ECO:0000256" key="2">
    <source>
        <dbReference type="ARBA" id="ARBA00004479"/>
    </source>
</evidence>
<dbReference type="Gene3D" id="3.40.50.11530">
    <property type="match status" value="1"/>
</dbReference>
<keyword evidence="8" id="KW-0675">Receptor</keyword>
<dbReference type="GeneID" id="114668363"/>
<dbReference type="OrthoDB" id="9949622at2759"/>
<evidence type="ECO:0000256" key="6">
    <source>
        <dbReference type="ARBA" id="ARBA00022989"/>
    </source>
</evidence>
<dbReference type="GO" id="GO:0006954">
    <property type="term" value="P:inflammatory response"/>
    <property type="evidence" value="ECO:0007669"/>
    <property type="project" value="UniProtKB-KW"/>
</dbReference>
<keyword evidence="16" id="KW-1185">Reference proteome</keyword>
<comment type="subcellular location">
    <subcellularLocation>
        <location evidence="1">Cell membrane</location>
        <topology evidence="1">Single-pass membrane protein</topology>
    </subcellularLocation>
    <subcellularLocation>
        <location evidence="2">Membrane</location>
        <topology evidence="2">Single-pass type I membrane protein</topology>
    </subcellularLocation>
</comment>
<keyword evidence="4 11" id="KW-0812">Transmembrane</keyword>
<reference evidence="15" key="2">
    <citation type="submission" date="2025-08" db="UniProtKB">
        <authorList>
            <consortium name="Ensembl"/>
        </authorList>
    </citation>
    <scope>IDENTIFICATION</scope>
</reference>
<sequence>MMAHKLCIFMRLLLCCYALPATDVTAADDVIFTEGYLKVSCSVGLSCPSAVTVTSPSEIELEPPEPDCKSSAQRTILHPGNLTIQTALRCTPSRCESCLRLKFHMYIKGLAARIPRFSESIGVLATMKKNKTPVALDTFYNDDEDGWEGGSGSERKGDLVAAPLCTTVVVHVTTSQVSEKFHLTLALSHNVTDRKPTESQHVGHVEMDSSFIPVGSSVSVWIEDMEKAEMHQVPSCNHNLMKQNVERCSVPSVITILHKSEAIISLNGSNLHRFNNATMCRKFENDTCLIAGILNATHPFRIPVREITPCLCYQIWWSVLSDAMRYEFCPFKNHSEFWQNVLQNISMHMEETSGLVWKFDAPCKVEGNVSLCLINLLGHCTDIKGQTFKLEKFGEFTNITEYTRPKSNLCMKVRLNKMDTHLDFHCPFRSSFHSMALPLLSLLVLVLLGTLLLALVKWTFKDLDEGNQVLIVCPFEEDFAVEIIVSSLGKCLNELGFSVSLDLWSRSELCTLGPVPWLHFRLGQLRSEGGKAVVILTKGSVERAGQWVRYLENGANASPNYQAAGLCSPYVDVFSASLSCIYADILQGRAGERFVLAQFESPFLSSLKCDKVPEIFRSIPVYKLPSNSLGFLRVLSSHSHKWLQSFRLRGASHILHHRMKEVLEEFQQKSHEDLENWKEQWRHSAFSQSSTVSDCSSNGTNITQEMLETLPLHPFNKHQYRSMPCGIQGRSCI</sequence>
<keyword evidence="9" id="KW-0325">Glycoprotein</keyword>
<dbReference type="PANTHER" id="PTHR15583">
    <property type="entry name" value="INTERLEUKIN-17 RECEPTOR"/>
    <property type="match status" value="1"/>
</dbReference>
<feature type="domain" description="SEFIR" evidence="13">
    <location>
        <begin position="468"/>
        <end position="632"/>
    </location>
</feature>
<dbReference type="InterPro" id="IPR039465">
    <property type="entry name" value="IL-17_rcpt-like"/>
</dbReference>
<reference evidence="15" key="3">
    <citation type="submission" date="2025-09" db="UniProtKB">
        <authorList>
            <consortium name="Ensembl"/>
        </authorList>
    </citation>
    <scope>IDENTIFICATION</scope>
</reference>
<evidence type="ECO:0000256" key="10">
    <source>
        <dbReference type="ARBA" id="ARBA00023198"/>
    </source>
</evidence>
<feature type="signal peptide" evidence="12">
    <location>
        <begin position="1"/>
        <end position="18"/>
    </location>
</feature>
<dbReference type="GO" id="GO:0005886">
    <property type="term" value="C:plasma membrane"/>
    <property type="evidence" value="ECO:0007669"/>
    <property type="project" value="UniProtKB-SubCell"/>
</dbReference>
<evidence type="ECO:0000256" key="8">
    <source>
        <dbReference type="ARBA" id="ARBA00023170"/>
    </source>
</evidence>
<evidence type="ECO:0000313" key="16">
    <source>
        <dbReference type="Proteomes" id="UP000694620"/>
    </source>
</evidence>
<feature type="transmembrane region" description="Helical" evidence="11">
    <location>
        <begin position="435"/>
        <end position="456"/>
    </location>
</feature>
<keyword evidence="6 11" id="KW-1133">Transmembrane helix</keyword>
<evidence type="ECO:0000256" key="1">
    <source>
        <dbReference type="ARBA" id="ARBA00004162"/>
    </source>
</evidence>
<keyword evidence="7 11" id="KW-0472">Membrane</keyword>
<dbReference type="GeneTree" id="ENSGT00730000111286"/>
<protein>
    <recommendedName>
        <fullName evidence="17">SEFIR domain-containing protein</fullName>
    </recommendedName>
</protein>
<dbReference type="AlphaFoldDB" id="A0A8C4XIM0"/>
<evidence type="ECO:0000259" key="13">
    <source>
        <dbReference type="Pfam" id="PF08357"/>
    </source>
</evidence>
<dbReference type="Ensembl" id="ENSECRT00000034384.1">
    <property type="protein sequence ID" value="ENSECRP00000033654.1"/>
    <property type="gene ID" value="ENSECRG00000022787.1"/>
</dbReference>
<evidence type="ECO:0000256" key="12">
    <source>
        <dbReference type="SAM" id="SignalP"/>
    </source>
</evidence>
<keyword evidence="3" id="KW-1003">Cell membrane</keyword>
<feature type="chain" id="PRO_5034709758" description="SEFIR domain-containing protein" evidence="12">
    <location>
        <begin position="19"/>
        <end position="733"/>
    </location>
</feature>
<accession>A0A8C4XIM0</accession>
<name>A0A8C4XIM0_ERPCA</name>
<dbReference type="Proteomes" id="UP000694620">
    <property type="component" value="Chromosome 18"/>
</dbReference>